<keyword evidence="9 11" id="KW-0012">Acyltransferase</keyword>
<dbReference type="GO" id="GO:0005794">
    <property type="term" value="C:Golgi apparatus"/>
    <property type="evidence" value="ECO:0007669"/>
    <property type="project" value="TreeGrafter"/>
</dbReference>
<evidence type="ECO:0000256" key="10">
    <source>
        <dbReference type="ARBA" id="ARBA00048048"/>
    </source>
</evidence>
<dbReference type="Proteomes" id="UP000232323">
    <property type="component" value="Unassembled WGS sequence"/>
</dbReference>
<evidence type="ECO:0000256" key="7">
    <source>
        <dbReference type="ARBA" id="ARBA00023139"/>
    </source>
</evidence>
<evidence type="ECO:0000313" key="15">
    <source>
        <dbReference type="Proteomes" id="UP000232323"/>
    </source>
</evidence>
<evidence type="ECO:0000256" key="2">
    <source>
        <dbReference type="ARBA" id="ARBA00008574"/>
    </source>
</evidence>
<keyword evidence="7" id="KW-0564">Palmitate</keyword>
<feature type="compositionally biased region" description="Basic and acidic residues" evidence="12">
    <location>
        <begin position="1"/>
        <end position="10"/>
    </location>
</feature>
<comment type="catalytic activity">
    <reaction evidence="10 11">
        <text>L-cysteinyl-[protein] + hexadecanoyl-CoA = S-hexadecanoyl-L-cysteinyl-[protein] + CoA</text>
        <dbReference type="Rhea" id="RHEA:36683"/>
        <dbReference type="Rhea" id="RHEA-COMP:10131"/>
        <dbReference type="Rhea" id="RHEA-COMP:11032"/>
        <dbReference type="ChEBI" id="CHEBI:29950"/>
        <dbReference type="ChEBI" id="CHEBI:57287"/>
        <dbReference type="ChEBI" id="CHEBI:57379"/>
        <dbReference type="ChEBI" id="CHEBI:74151"/>
        <dbReference type="EC" id="2.3.1.225"/>
    </reaction>
</comment>
<feature type="transmembrane region" description="Helical" evidence="11">
    <location>
        <begin position="439"/>
        <end position="461"/>
    </location>
</feature>
<feature type="domain" description="Palmitoyltransferase DHHC" evidence="13">
    <location>
        <begin position="491"/>
        <end position="633"/>
    </location>
</feature>
<dbReference type="InterPro" id="IPR001594">
    <property type="entry name" value="Palmitoyltrfase_DHHC"/>
</dbReference>
<dbReference type="PANTHER" id="PTHR22883:SF43">
    <property type="entry name" value="PALMITOYLTRANSFERASE APP"/>
    <property type="match status" value="1"/>
</dbReference>
<feature type="transmembrane region" description="Helical" evidence="11">
    <location>
        <begin position="596"/>
        <end position="615"/>
    </location>
</feature>
<comment type="subcellular location">
    <subcellularLocation>
        <location evidence="1">Endomembrane system</location>
        <topology evidence="1">Multi-pass membrane protein</topology>
    </subcellularLocation>
</comment>
<evidence type="ECO:0000256" key="12">
    <source>
        <dbReference type="SAM" id="MobiDB-lite"/>
    </source>
</evidence>
<keyword evidence="8" id="KW-0449">Lipoprotein</keyword>
<dbReference type="AlphaFoldDB" id="A0A250XJ26"/>
<protein>
    <recommendedName>
        <fullName evidence="11">S-acyltransferase</fullName>
        <ecNumber evidence="11">2.3.1.225</ecNumber>
    </recommendedName>
    <alternativeName>
        <fullName evidence="11">Palmitoyltransferase</fullName>
    </alternativeName>
</protein>
<dbReference type="EMBL" id="BEGY01000091">
    <property type="protein sequence ID" value="GAX83078.1"/>
    <property type="molecule type" value="Genomic_DNA"/>
</dbReference>
<feature type="compositionally biased region" description="Polar residues" evidence="12">
    <location>
        <begin position="266"/>
        <end position="281"/>
    </location>
</feature>
<proteinExistence type="inferred from homology"/>
<evidence type="ECO:0000259" key="13">
    <source>
        <dbReference type="Pfam" id="PF01529"/>
    </source>
</evidence>
<comment type="caution">
    <text evidence="14">The sequence shown here is derived from an EMBL/GenBank/DDBJ whole genome shotgun (WGS) entry which is preliminary data.</text>
</comment>
<keyword evidence="6 11" id="KW-0472">Membrane</keyword>
<keyword evidence="15" id="KW-1185">Reference proteome</keyword>
<evidence type="ECO:0000256" key="6">
    <source>
        <dbReference type="ARBA" id="ARBA00023136"/>
    </source>
</evidence>
<accession>A0A250XJ26</accession>
<dbReference type="GO" id="GO:0006612">
    <property type="term" value="P:protein targeting to membrane"/>
    <property type="evidence" value="ECO:0007669"/>
    <property type="project" value="TreeGrafter"/>
</dbReference>
<gene>
    <name evidence="14" type="ORF">CEUSTIGMA_g10504.t1</name>
</gene>
<dbReference type="InterPro" id="IPR039859">
    <property type="entry name" value="PFA4/ZDH16/20/ERF2-like"/>
</dbReference>
<feature type="region of interest" description="Disordered" evidence="12">
    <location>
        <begin position="255"/>
        <end position="314"/>
    </location>
</feature>
<evidence type="ECO:0000256" key="9">
    <source>
        <dbReference type="ARBA" id="ARBA00023315"/>
    </source>
</evidence>
<dbReference type="STRING" id="1157962.A0A250XJ26"/>
<dbReference type="PANTHER" id="PTHR22883">
    <property type="entry name" value="ZINC FINGER DHHC DOMAIN CONTAINING PROTEIN"/>
    <property type="match status" value="1"/>
</dbReference>
<feature type="region of interest" description="Disordered" evidence="12">
    <location>
        <begin position="1"/>
        <end position="22"/>
    </location>
</feature>
<evidence type="ECO:0000256" key="4">
    <source>
        <dbReference type="ARBA" id="ARBA00022692"/>
    </source>
</evidence>
<feature type="transmembrane region" description="Helical" evidence="11">
    <location>
        <begin position="375"/>
        <end position="403"/>
    </location>
</feature>
<dbReference type="GO" id="GO:0005783">
    <property type="term" value="C:endoplasmic reticulum"/>
    <property type="evidence" value="ECO:0007669"/>
    <property type="project" value="TreeGrafter"/>
</dbReference>
<comment type="domain">
    <text evidence="11">The DHHC domain is required for palmitoyltransferase activity.</text>
</comment>
<keyword evidence="3 11" id="KW-0808">Transferase</keyword>
<dbReference type="Pfam" id="PF01529">
    <property type="entry name" value="DHHC"/>
    <property type="match status" value="1"/>
</dbReference>
<dbReference type="GO" id="GO:0019706">
    <property type="term" value="F:protein-cysteine S-palmitoyltransferase activity"/>
    <property type="evidence" value="ECO:0007669"/>
    <property type="project" value="UniProtKB-EC"/>
</dbReference>
<dbReference type="OrthoDB" id="331948at2759"/>
<evidence type="ECO:0000313" key="14">
    <source>
        <dbReference type="EMBL" id="GAX83078.1"/>
    </source>
</evidence>
<evidence type="ECO:0000256" key="11">
    <source>
        <dbReference type="RuleBase" id="RU079119"/>
    </source>
</evidence>
<keyword evidence="5 11" id="KW-1133">Transmembrane helix</keyword>
<sequence>MSHEPKLPERSKRRHVASSERQEINQNVTIPHVPPYVDIVREKAEALLSNPVLSRLMEDPSALQAAIKKDPMLQALISSNPNMAQLLQPERMTNVLQAMRDPRLIMSGQAVPAGDVSSQRMMLIKLQEYRAQLSQQMLQRQQQQQLSENLQSNSLLTDNSVHQSYHIQQISHANVANSAINNYTPSTNYMHAPLQSASFFSGSGLPHQEGTSRPMETQGKEYEGSFTFSHSVREVPLHHLGEEAQGVLRAASHEQTHFGSAGGEQVGSSWQPSYLNSSQPLPGSFGHGHEGQLQGFNGTAAGPVSQYQQQQGGGPLLRGASHYEDVAPSNWRPDEEDLGDDFLGLYRRAYCTFGDALWPPIWLSLSAVLLELTSISLWILIPVLIVTFLGGVYVFAVLLAGVLPKHLPLSRTMPSFIASLELITAVVYFYWLAPKWIGALSGLGIMLGLALAALAPLHLWVAVSDPGFIEKPVACEDPERQGFLKQVAVRPDSCPMCAVEKPLRSKHCLICKRCVRRFDHHCPASGNCIGEKNQRVFVCYIVVMLIAQISLITACSSFLKQLYYADSESGNASHAVEGWPVLVQALALASVQNRGVLMMALVQIPFTVLSSYLLLRGLWCVAANLTVIELIKRKETPYLNHELAGYCNRFDRGALSNCLQFWVYPSQDWWAEYEKGDRDMVSRGVTLPTYISPGTIFRALDMWQKRRAVSKAAWEQKRLLTALKDLGVDEAGATVAASKFGAPAAAVAMSGGSCSSGACRHAH</sequence>
<feature type="transmembrane region" description="Helical" evidence="11">
    <location>
        <begin position="537"/>
        <end position="559"/>
    </location>
</feature>
<organism evidence="14 15">
    <name type="scientific">Chlamydomonas eustigma</name>
    <dbReference type="NCBI Taxonomy" id="1157962"/>
    <lineage>
        <taxon>Eukaryota</taxon>
        <taxon>Viridiplantae</taxon>
        <taxon>Chlorophyta</taxon>
        <taxon>core chlorophytes</taxon>
        <taxon>Chlorophyceae</taxon>
        <taxon>CS clade</taxon>
        <taxon>Chlamydomonadales</taxon>
        <taxon>Chlamydomonadaceae</taxon>
        <taxon>Chlamydomonas</taxon>
    </lineage>
</organism>
<feature type="transmembrane region" description="Helical" evidence="11">
    <location>
        <begin position="415"/>
        <end position="433"/>
    </location>
</feature>
<evidence type="ECO:0000256" key="8">
    <source>
        <dbReference type="ARBA" id="ARBA00023288"/>
    </source>
</evidence>
<evidence type="ECO:0000256" key="1">
    <source>
        <dbReference type="ARBA" id="ARBA00004127"/>
    </source>
</evidence>
<dbReference type="EC" id="2.3.1.225" evidence="11"/>
<reference evidence="14 15" key="1">
    <citation type="submission" date="2017-08" db="EMBL/GenBank/DDBJ databases">
        <title>Acidophilic green algal genome provides insights into adaptation to an acidic environment.</title>
        <authorList>
            <person name="Hirooka S."/>
            <person name="Hirose Y."/>
            <person name="Kanesaki Y."/>
            <person name="Higuchi S."/>
            <person name="Fujiwara T."/>
            <person name="Onuma R."/>
            <person name="Era A."/>
            <person name="Ohbayashi R."/>
            <person name="Uzuka A."/>
            <person name="Nozaki H."/>
            <person name="Yoshikawa H."/>
            <person name="Miyagishima S.Y."/>
        </authorList>
    </citation>
    <scope>NUCLEOTIDE SEQUENCE [LARGE SCALE GENOMIC DNA]</scope>
    <source>
        <strain evidence="14 15">NIES-2499</strain>
    </source>
</reference>
<name>A0A250XJ26_9CHLO</name>
<keyword evidence="4 11" id="KW-0812">Transmembrane</keyword>
<evidence type="ECO:0000256" key="5">
    <source>
        <dbReference type="ARBA" id="ARBA00022989"/>
    </source>
</evidence>
<dbReference type="PROSITE" id="PS50216">
    <property type="entry name" value="DHHC"/>
    <property type="match status" value="1"/>
</dbReference>
<evidence type="ECO:0000256" key="3">
    <source>
        <dbReference type="ARBA" id="ARBA00022679"/>
    </source>
</evidence>
<comment type="similarity">
    <text evidence="2 11">Belongs to the DHHC palmitoyltransferase family.</text>
</comment>